<comment type="caution">
    <text evidence="1">The sequence shown here is derived from an EMBL/GenBank/DDBJ whole genome shotgun (WGS) entry which is preliminary data.</text>
</comment>
<name>A0ABD1E134_HYPHA</name>
<organism evidence="1 2">
    <name type="scientific">Hypothenemus hampei</name>
    <name type="common">Coffee berry borer</name>
    <dbReference type="NCBI Taxonomy" id="57062"/>
    <lineage>
        <taxon>Eukaryota</taxon>
        <taxon>Metazoa</taxon>
        <taxon>Ecdysozoa</taxon>
        <taxon>Arthropoda</taxon>
        <taxon>Hexapoda</taxon>
        <taxon>Insecta</taxon>
        <taxon>Pterygota</taxon>
        <taxon>Neoptera</taxon>
        <taxon>Endopterygota</taxon>
        <taxon>Coleoptera</taxon>
        <taxon>Polyphaga</taxon>
        <taxon>Cucujiformia</taxon>
        <taxon>Curculionidae</taxon>
        <taxon>Scolytinae</taxon>
        <taxon>Hypothenemus</taxon>
    </lineage>
</organism>
<protein>
    <submittedName>
        <fullName evidence="1">Uncharacterized protein</fullName>
    </submittedName>
</protein>
<dbReference type="Proteomes" id="UP001566132">
    <property type="component" value="Unassembled WGS sequence"/>
</dbReference>
<evidence type="ECO:0000313" key="1">
    <source>
        <dbReference type="EMBL" id="KAL1488379.1"/>
    </source>
</evidence>
<sequence>MHNKLRMFMILPIYEGTQNSVVYLKMFNIVRSQETVIKWKKGDKEETTQIFTVEEDKKPQITITIVEGRFSEPKVIVEKAKIHQRRS</sequence>
<proteinExistence type="predicted"/>
<keyword evidence="2" id="KW-1185">Reference proteome</keyword>
<evidence type="ECO:0000313" key="2">
    <source>
        <dbReference type="Proteomes" id="UP001566132"/>
    </source>
</evidence>
<accession>A0ABD1E134</accession>
<dbReference type="EMBL" id="JBDJPC010000014">
    <property type="protein sequence ID" value="KAL1488379.1"/>
    <property type="molecule type" value="Genomic_DNA"/>
</dbReference>
<reference evidence="1 2" key="1">
    <citation type="submission" date="2024-05" db="EMBL/GenBank/DDBJ databases">
        <title>Genetic variation in Jamaican populations of the coffee berry borer (Hypothenemus hampei).</title>
        <authorList>
            <person name="Errbii M."/>
            <person name="Myrie A."/>
        </authorList>
    </citation>
    <scope>NUCLEOTIDE SEQUENCE [LARGE SCALE GENOMIC DNA]</scope>
    <source>
        <strain evidence="1">JA-Hopewell-2020-01-JO</strain>
        <tissue evidence="1">Whole body</tissue>
    </source>
</reference>
<gene>
    <name evidence="1" type="ORF">ABEB36_014853</name>
</gene>
<dbReference type="AlphaFoldDB" id="A0ABD1E134"/>